<evidence type="ECO:0000256" key="3">
    <source>
        <dbReference type="ARBA" id="ARBA00023027"/>
    </source>
</evidence>
<dbReference type="GO" id="GO:0016491">
    <property type="term" value="F:oxidoreductase activity"/>
    <property type="evidence" value="ECO:0007669"/>
    <property type="project" value="UniProtKB-KW"/>
</dbReference>
<name>A0A9E5JUA8_9MICO</name>
<dbReference type="SUPFAM" id="SSF51735">
    <property type="entry name" value="NAD(P)-binding Rossmann-fold domains"/>
    <property type="match status" value="1"/>
</dbReference>
<gene>
    <name evidence="7" type="ORF">FK219_004890</name>
</gene>
<comment type="similarity">
    <text evidence="1">Belongs to the HIBADH-related family.</text>
</comment>
<evidence type="ECO:0000313" key="7">
    <source>
        <dbReference type="EMBL" id="NHF62578.1"/>
    </source>
</evidence>
<comment type="caution">
    <text evidence="7">The sequence shown here is derived from an EMBL/GenBank/DDBJ whole genome shotgun (WGS) entry which is preliminary data.</text>
</comment>
<evidence type="ECO:0000259" key="5">
    <source>
        <dbReference type="Pfam" id="PF03446"/>
    </source>
</evidence>
<proteinExistence type="inferred from homology"/>
<keyword evidence="3" id="KW-0520">NAD</keyword>
<accession>A0A9E5JUA8</accession>
<dbReference type="PIRSF" id="PIRSF000103">
    <property type="entry name" value="HIBADH"/>
    <property type="match status" value="1"/>
</dbReference>
<feature type="domain" description="3-hydroxyisobutyrate dehydrogenase-like NAD-binding" evidence="6">
    <location>
        <begin position="172"/>
        <end position="288"/>
    </location>
</feature>
<reference evidence="7 8" key="1">
    <citation type="submission" date="2019-06" db="EMBL/GenBank/DDBJ databases">
        <authorList>
            <person name="De-Chao Zhang Q."/>
        </authorList>
    </citation>
    <scope>NUCLEOTIDE SEQUENCE [LARGE SCALE GENOMIC DNA]</scope>
    <source>
        <strain evidence="7 8">KN1116</strain>
    </source>
</reference>
<dbReference type="GO" id="GO:0016054">
    <property type="term" value="P:organic acid catabolic process"/>
    <property type="evidence" value="ECO:0007669"/>
    <property type="project" value="UniProtKB-ARBA"/>
</dbReference>
<dbReference type="Gene3D" id="3.40.50.720">
    <property type="entry name" value="NAD(P)-binding Rossmann-like Domain"/>
    <property type="match status" value="1"/>
</dbReference>
<evidence type="ECO:0000259" key="6">
    <source>
        <dbReference type="Pfam" id="PF14833"/>
    </source>
</evidence>
<dbReference type="Proteomes" id="UP000818266">
    <property type="component" value="Unassembled WGS sequence"/>
</dbReference>
<dbReference type="PANTHER" id="PTHR43580">
    <property type="entry name" value="OXIDOREDUCTASE GLYR1-RELATED"/>
    <property type="match status" value="1"/>
</dbReference>
<reference evidence="7 8" key="2">
    <citation type="submission" date="2020-03" db="EMBL/GenBank/DDBJ databases">
        <title>Chryseoglobus sp. isolated from a deep-sea seamount.</title>
        <authorList>
            <person name="Zhang D.-C."/>
        </authorList>
    </citation>
    <scope>NUCLEOTIDE SEQUENCE [LARGE SCALE GENOMIC DNA]</scope>
    <source>
        <strain evidence="7 8">KN1116</strain>
    </source>
</reference>
<dbReference type="Gene3D" id="1.10.1040.10">
    <property type="entry name" value="N-(1-d-carboxylethyl)-l-norvaline Dehydrogenase, domain 2"/>
    <property type="match status" value="1"/>
</dbReference>
<dbReference type="InterPro" id="IPR002204">
    <property type="entry name" value="3-OH-isobutyrate_DH-rel_CS"/>
</dbReference>
<dbReference type="Pfam" id="PF03446">
    <property type="entry name" value="NAD_binding_2"/>
    <property type="match status" value="1"/>
</dbReference>
<evidence type="ECO:0000256" key="1">
    <source>
        <dbReference type="ARBA" id="ARBA00009080"/>
    </source>
</evidence>
<dbReference type="InterPro" id="IPR015815">
    <property type="entry name" value="HIBADH-related"/>
</dbReference>
<dbReference type="InterPro" id="IPR006115">
    <property type="entry name" value="6PGDH_NADP-bd"/>
</dbReference>
<protein>
    <submittedName>
        <fullName evidence="7">NAD(P)-dependent oxidoreductase</fullName>
    </submittedName>
</protein>
<evidence type="ECO:0000313" key="8">
    <source>
        <dbReference type="Proteomes" id="UP000818266"/>
    </source>
</evidence>
<evidence type="ECO:0000256" key="4">
    <source>
        <dbReference type="PIRSR" id="PIRSR000103-1"/>
    </source>
</evidence>
<feature type="active site" evidence="4">
    <location>
        <position position="175"/>
    </location>
</feature>
<keyword evidence="2" id="KW-0560">Oxidoreductase</keyword>
<sequence length="300" mass="30787">MTAATHPIAFLGLGAMGAGMATRLADQGFAVTVWNRSPAAAHELASHVSVTACDSPTAAFESVTVVHSMLADDAALLAVFDDELLASVPAGRVHVNHATISPAAARELADRHARHGVGYVQAPVLGRSTIVTSGGLLVVASGDPDAVAAAQASLEALGQQTWNLGDDVAMAAIVKIAVNYSLISALQSIAESVSLVESAGIDSEEFVRILTHTAFSGAAHKGYGPLIAAQRYEPVGFAMSLGLKDLGLAESAAAERGVTLPLAPVLHELFEAAVSDPALSELDWSAVAEITRRRSGLTTP</sequence>
<organism evidence="7 8">
    <name type="scientific">Microcella pacifica</name>
    <dbReference type="NCBI Taxonomy" id="2591847"/>
    <lineage>
        <taxon>Bacteria</taxon>
        <taxon>Bacillati</taxon>
        <taxon>Actinomycetota</taxon>
        <taxon>Actinomycetes</taxon>
        <taxon>Micrococcales</taxon>
        <taxon>Microbacteriaceae</taxon>
        <taxon>Microcella</taxon>
    </lineage>
</organism>
<dbReference type="PANTHER" id="PTHR43580:SF2">
    <property type="entry name" value="CYTOKINE-LIKE NUCLEAR FACTOR N-PAC"/>
    <property type="match status" value="1"/>
</dbReference>
<dbReference type="InterPro" id="IPR008927">
    <property type="entry name" value="6-PGluconate_DH-like_C_sf"/>
</dbReference>
<dbReference type="InterPro" id="IPR029154">
    <property type="entry name" value="HIBADH-like_NADP-bd"/>
</dbReference>
<evidence type="ECO:0000256" key="2">
    <source>
        <dbReference type="ARBA" id="ARBA00023002"/>
    </source>
</evidence>
<dbReference type="Pfam" id="PF14833">
    <property type="entry name" value="NAD_binding_11"/>
    <property type="match status" value="1"/>
</dbReference>
<keyword evidence="8" id="KW-1185">Reference proteome</keyword>
<dbReference type="SUPFAM" id="SSF48179">
    <property type="entry name" value="6-phosphogluconate dehydrogenase C-terminal domain-like"/>
    <property type="match status" value="1"/>
</dbReference>
<dbReference type="EMBL" id="VIKT02000006">
    <property type="protein sequence ID" value="NHF62578.1"/>
    <property type="molecule type" value="Genomic_DNA"/>
</dbReference>
<dbReference type="OrthoDB" id="3185659at2"/>
<dbReference type="InterPro" id="IPR013328">
    <property type="entry name" value="6PGD_dom2"/>
</dbReference>
<dbReference type="AlphaFoldDB" id="A0A9E5JUA8"/>
<dbReference type="InterPro" id="IPR036291">
    <property type="entry name" value="NAD(P)-bd_dom_sf"/>
</dbReference>
<dbReference type="GO" id="GO:0050661">
    <property type="term" value="F:NADP binding"/>
    <property type="evidence" value="ECO:0007669"/>
    <property type="project" value="InterPro"/>
</dbReference>
<dbReference type="RefSeq" id="WP_152582273.1">
    <property type="nucleotide sequence ID" value="NZ_VIKT02000006.1"/>
</dbReference>
<dbReference type="InterPro" id="IPR051265">
    <property type="entry name" value="HIBADH-related_NP60_sf"/>
</dbReference>
<feature type="domain" description="6-phosphogluconate dehydrogenase NADP-binding" evidence="5">
    <location>
        <begin position="8"/>
        <end position="162"/>
    </location>
</feature>
<dbReference type="PROSITE" id="PS00895">
    <property type="entry name" value="3_HYDROXYISOBUT_DH"/>
    <property type="match status" value="1"/>
</dbReference>
<dbReference type="GO" id="GO:0051287">
    <property type="term" value="F:NAD binding"/>
    <property type="evidence" value="ECO:0007669"/>
    <property type="project" value="InterPro"/>
</dbReference>